<comment type="caution">
    <text evidence="1">The sequence shown here is derived from an EMBL/GenBank/DDBJ whole genome shotgun (WGS) entry which is preliminary data.</text>
</comment>
<keyword evidence="2" id="KW-1185">Reference proteome</keyword>
<evidence type="ECO:0000313" key="1">
    <source>
        <dbReference type="EMBL" id="KAI8531153.1"/>
    </source>
</evidence>
<gene>
    <name evidence="1" type="ORF">RHMOL_Rhmol11G0115300</name>
</gene>
<evidence type="ECO:0000313" key="2">
    <source>
        <dbReference type="Proteomes" id="UP001062846"/>
    </source>
</evidence>
<accession>A0ACC0LR15</accession>
<proteinExistence type="predicted"/>
<name>A0ACC0LR15_RHOML</name>
<organism evidence="1 2">
    <name type="scientific">Rhododendron molle</name>
    <name type="common">Chinese azalea</name>
    <name type="synonym">Azalea mollis</name>
    <dbReference type="NCBI Taxonomy" id="49168"/>
    <lineage>
        <taxon>Eukaryota</taxon>
        <taxon>Viridiplantae</taxon>
        <taxon>Streptophyta</taxon>
        <taxon>Embryophyta</taxon>
        <taxon>Tracheophyta</taxon>
        <taxon>Spermatophyta</taxon>
        <taxon>Magnoliopsida</taxon>
        <taxon>eudicotyledons</taxon>
        <taxon>Gunneridae</taxon>
        <taxon>Pentapetalae</taxon>
        <taxon>asterids</taxon>
        <taxon>Ericales</taxon>
        <taxon>Ericaceae</taxon>
        <taxon>Ericoideae</taxon>
        <taxon>Rhodoreae</taxon>
        <taxon>Rhododendron</taxon>
    </lineage>
</organism>
<dbReference type="Proteomes" id="UP001062846">
    <property type="component" value="Chromosome 11"/>
</dbReference>
<sequence>MLGIPKSKKRGGWKKQKCVMFRSTIILAALSSEGTNNRNRIIFDEAQVVWALDEA</sequence>
<reference evidence="1" key="1">
    <citation type="submission" date="2022-02" db="EMBL/GenBank/DDBJ databases">
        <title>Plant Genome Project.</title>
        <authorList>
            <person name="Zhang R.-G."/>
        </authorList>
    </citation>
    <scope>NUCLEOTIDE SEQUENCE</scope>
    <source>
        <strain evidence="1">AT1</strain>
    </source>
</reference>
<protein>
    <submittedName>
        <fullName evidence="1">Uncharacterized protein</fullName>
    </submittedName>
</protein>
<dbReference type="EMBL" id="CM046398">
    <property type="protein sequence ID" value="KAI8531153.1"/>
    <property type="molecule type" value="Genomic_DNA"/>
</dbReference>